<dbReference type="Proteomes" id="UP000504636">
    <property type="component" value="Unplaced"/>
</dbReference>
<feature type="domain" description="Plastocyanin-like" evidence="5">
    <location>
        <begin position="85"/>
        <end position="195"/>
    </location>
</feature>
<dbReference type="CDD" id="cd13889">
    <property type="entry name" value="CuRO_3_BOD"/>
    <property type="match status" value="1"/>
</dbReference>
<dbReference type="InterPro" id="IPR045087">
    <property type="entry name" value="Cu-oxidase_fam"/>
</dbReference>
<dbReference type="InterPro" id="IPR011706">
    <property type="entry name" value="Cu-oxidase_C"/>
</dbReference>
<dbReference type="InterPro" id="IPR008972">
    <property type="entry name" value="Cupredoxin"/>
</dbReference>
<proteinExistence type="inferred from homology"/>
<dbReference type="PANTHER" id="PTHR48267">
    <property type="entry name" value="CUPREDOXIN SUPERFAMILY PROTEIN"/>
    <property type="match status" value="1"/>
</dbReference>
<evidence type="ECO:0000313" key="7">
    <source>
        <dbReference type="Proteomes" id="UP000504636"/>
    </source>
</evidence>
<evidence type="ECO:0000259" key="5">
    <source>
        <dbReference type="Pfam" id="PF07732"/>
    </source>
</evidence>
<evidence type="ECO:0000256" key="3">
    <source>
        <dbReference type="SAM" id="SignalP"/>
    </source>
</evidence>
<accession>A0A6A6ZBJ2</accession>
<dbReference type="AlphaFoldDB" id="A0A6A6ZBJ2"/>
<dbReference type="PANTHER" id="PTHR48267:SF1">
    <property type="entry name" value="BILIRUBIN OXIDASE"/>
    <property type="match status" value="1"/>
</dbReference>
<dbReference type="GO" id="GO:0016491">
    <property type="term" value="F:oxidoreductase activity"/>
    <property type="evidence" value="ECO:0007669"/>
    <property type="project" value="InterPro"/>
</dbReference>
<dbReference type="GO" id="GO:0005507">
    <property type="term" value="F:copper ion binding"/>
    <property type="evidence" value="ECO:0007669"/>
    <property type="project" value="InterPro"/>
</dbReference>
<dbReference type="OrthoDB" id="262547at2759"/>
<evidence type="ECO:0000313" key="8">
    <source>
        <dbReference type="RefSeq" id="XP_033584639.1"/>
    </source>
</evidence>
<evidence type="ECO:0000313" key="6">
    <source>
        <dbReference type="EMBL" id="KAF2817675.1"/>
    </source>
</evidence>
<keyword evidence="2" id="KW-0186">Copper</keyword>
<gene>
    <name evidence="6 8" type="ORF">BDZ99DRAFT_530720</name>
</gene>
<dbReference type="Gene3D" id="2.60.40.420">
    <property type="entry name" value="Cupredoxins - blue copper proteins"/>
    <property type="match status" value="3"/>
</dbReference>
<dbReference type="Pfam" id="PF07731">
    <property type="entry name" value="Cu-oxidase_2"/>
    <property type="match status" value="1"/>
</dbReference>
<dbReference type="RefSeq" id="XP_033584639.1">
    <property type="nucleotide sequence ID" value="XM_033726420.1"/>
</dbReference>
<feature type="signal peptide" evidence="3">
    <location>
        <begin position="1"/>
        <end position="24"/>
    </location>
</feature>
<reference evidence="8" key="3">
    <citation type="submission" date="2025-04" db="UniProtKB">
        <authorList>
            <consortium name="RefSeq"/>
        </authorList>
    </citation>
    <scope>IDENTIFICATION</scope>
    <source>
        <strain evidence="8">CBS 304.34</strain>
    </source>
</reference>
<feature type="domain" description="Plastocyanin-like" evidence="4">
    <location>
        <begin position="386"/>
        <end position="504"/>
    </location>
</feature>
<sequence length="568" mass="63807">MFNTALPSFILLLGILTLETLAAALPTDSRRALTKRDWYSPEYTWIFEYPLPIPPTANVKTTWTNATAGATIDYYEVTIKPFEQQIYPNLKATPLVGYDGTSPGPTFQMRKGREAVVRFSNNADVENSVHVHGQYDRSPFDGWAADTTKPGEYKDYYYPNGQNARTLWYHDHAEYITADNAYKGQEGVYIISDDEEDSLGLPSGNYDVPLAITAKYYNYDGTLNFESFDQAGLWGDIIHVNGQPWPYLNVEPRKYRLRLLDASLSRTYILSLGVDGDNKNVTFQVISSDSGLLGYPVSTDDLEISPGERYDLVVDFSPYAGKNITLNNGVGISEIVDYPATDKVMRFVVGNEVSSQANNGDVPSTLRRVPFPPKDLSKADKDFKFERDGDAWKINGVGFADIEHRIIAKPARGSVEVWNLHNSGGAGTHPVHIHLIDFQILSRTEGRGKVLPYEAAGLKDVVYLAAGETAQVVAWYAPWDGVYMFHCHNLIHEDHDMLVGFNVTQLGNWGYDNSTHFIDPMEPEFRPKPQDPAAYSEDAIQEKLAWFYSTDAYDESNQPPHRRVAINY</sequence>
<evidence type="ECO:0000256" key="2">
    <source>
        <dbReference type="ARBA" id="ARBA00023008"/>
    </source>
</evidence>
<evidence type="ECO:0000259" key="4">
    <source>
        <dbReference type="Pfam" id="PF07731"/>
    </source>
</evidence>
<dbReference type="GeneID" id="54467313"/>
<organism evidence="6">
    <name type="scientific">Mytilinidion resinicola</name>
    <dbReference type="NCBI Taxonomy" id="574789"/>
    <lineage>
        <taxon>Eukaryota</taxon>
        <taxon>Fungi</taxon>
        <taxon>Dikarya</taxon>
        <taxon>Ascomycota</taxon>
        <taxon>Pezizomycotina</taxon>
        <taxon>Dothideomycetes</taxon>
        <taxon>Pleosporomycetidae</taxon>
        <taxon>Mytilinidiales</taxon>
        <taxon>Mytilinidiaceae</taxon>
        <taxon>Mytilinidion</taxon>
    </lineage>
</organism>
<name>A0A6A6ZBJ2_9PEZI</name>
<protein>
    <submittedName>
        <fullName evidence="6 8">Cupredoxin</fullName>
    </submittedName>
</protein>
<reference evidence="6 8" key="1">
    <citation type="journal article" date="2020" name="Stud. Mycol.">
        <title>101 Dothideomycetes genomes: a test case for predicting lifestyles and emergence of pathogens.</title>
        <authorList>
            <person name="Haridas S."/>
            <person name="Albert R."/>
            <person name="Binder M."/>
            <person name="Bloem J."/>
            <person name="Labutti K."/>
            <person name="Salamov A."/>
            <person name="Andreopoulos B."/>
            <person name="Baker S."/>
            <person name="Barry K."/>
            <person name="Bills G."/>
            <person name="Bluhm B."/>
            <person name="Cannon C."/>
            <person name="Castanera R."/>
            <person name="Culley D."/>
            <person name="Daum C."/>
            <person name="Ezra D."/>
            <person name="Gonzalez J."/>
            <person name="Henrissat B."/>
            <person name="Kuo A."/>
            <person name="Liang C."/>
            <person name="Lipzen A."/>
            <person name="Lutzoni F."/>
            <person name="Magnuson J."/>
            <person name="Mondo S."/>
            <person name="Nolan M."/>
            <person name="Ohm R."/>
            <person name="Pangilinan J."/>
            <person name="Park H.-J."/>
            <person name="Ramirez L."/>
            <person name="Alfaro M."/>
            <person name="Sun H."/>
            <person name="Tritt A."/>
            <person name="Yoshinaga Y."/>
            <person name="Zwiers L.-H."/>
            <person name="Turgeon B."/>
            <person name="Goodwin S."/>
            <person name="Spatafora J."/>
            <person name="Crous P."/>
            <person name="Grigoriev I."/>
        </authorList>
    </citation>
    <scope>NUCLEOTIDE SEQUENCE</scope>
    <source>
        <strain evidence="6 8">CBS 304.34</strain>
    </source>
</reference>
<dbReference type="InterPro" id="IPR011707">
    <property type="entry name" value="Cu-oxidase-like_N"/>
</dbReference>
<evidence type="ECO:0000256" key="1">
    <source>
        <dbReference type="ARBA" id="ARBA00010609"/>
    </source>
</evidence>
<keyword evidence="7" id="KW-1185">Reference proteome</keyword>
<dbReference type="Pfam" id="PF07732">
    <property type="entry name" value="Cu-oxidase_3"/>
    <property type="match status" value="1"/>
</dbReference>
<dbReference type="EMBL" id="MU003692">
    <property type="protein sequence ID" value="KAF2817675.1"/>
    <property type="molecule type" value="Genomic_DNA"/>
</dbReference>
<dbReference type="SUPFAM" id="SSF49503">
    <property type="entry name" value="Cupredoxins"/>
    <property type="match status" value="3"/>
</dbReference>
<keyword evidence="3" id="KW-0732">Signal</keyword>
<comment type="similarity">
    <text evidence="1">Belongs to the multicopper oxidase family.</text>
</comment>
<feature type="chain" id="PRO_5044629740" evidence="3">
    <location>
        <begin position="25"/>
        <end position="568"/>
    </location>
</feature>
<reference evidence="8" key="2">
    <citation type="submission" date="2020-04" db="EMBL/GenBank/DDBJ databases">
        <authorList>
            <consortium name="NCBI Genome Project"/>
        </authorList>
    </citation>
    <scope>NUCLEOTIDE SEQUENCE</scope>
    <source>
        <strain evidence="8">CBS 304.34</strain>
    </source>
</reference>